<protein>
    <submittedName>
        <fullName evidence="9">Acyltransferase domain-containing protein</fullName>
    </submittedName>
</protein>
<comment type="caution">
    <text evidence="9">The sequence shown here is derived from an EMBL/GenBank/DDBJ whole genome shotgun (WGS) entry which is preliminary data.</text>
</comment>
<dbReference type="GO" id="GO:0016746">
    <property type="term" value="F:acyltransferase activity"/>
    <property type="evidence" value="ECO:0007669"/>
    <property type="project" value="UniProtKB-KW"/>
</dbReference>
<dbReference type="Pfam" id="PF00550">
    <property type="entry name" value="PP-binding"/>
    <property type="match status" value="1"/>
</dbReference>
<dbReference type="PROSITE" id="PS52004">
    <property type="entry name" value="KS3_2"/>
    <property type="match status" value="1"/>
</dbReference>
<dbReference type="RefSeq" id="WP_192376271.1">
    <property type="nucleotide sequence ID" value="NZ_CAJHIV010000001.1"/>
</dbReference>
<dbReference type="InterPro" id="IPR013968">
    <property type="entry name" value="PKS_KR"/>
</dbReference>
<gene>
    <name evidence="9" type="ORF">IE877_19500</name>
</gene>
<dbReference type="Gene3D" id="3.40.366.10">
    <property type="entry name" value="Malonyl-Coenzyme A Acyl Carrier Protein, domain 2"/>
    <property type="match status" value="1"/>
</dbReference>
<dbReference type="InterPro" id="IPR006162">
    <property type="entry name" value="Ppantetheine_attach_site"/>
</dbReference>
<dbReference type="InterPro" id="IPR018201">
    <property type="entry name" value="Ketoacyl_synth_AS"/>
</dbReference>
<dbReference type="InterPro" id="IPR036291">
    <property type="entry name" value="NAD(P)-bd_dom_sf"/>
</dbReference>
<dbReference type="Gene3D" id="3.30.70.3290">
    <property type="match status" value="1"/>
</dbReference>
<dbReference type="InterPro" id="IPR057326">
    <property type="entry name" value="KR_dom"/>
</dbReference>
<evidence type="ECO:0000313" key="10">
    <source>
        <dbReference type="Proteomes" id="UP000652176"/>
    </source>
</evidence>
<dbReference type="PROSITE" id="PS00606">
    <property type="entry name" value="KS3_1"/>
    <property type="match status" value="1"/>
</dbReference>
<dbReference type="InterPro" id="IPR016039">
    <property type="entry name" value="Thiolase-like"/>
</dbReference>
<dbReference type="SUPFAM" id="SSF55048">
    <property type="entry name" value="Probable ACP-binding domain of malonyl-CoA ACP transacylase"/>
    <property type="match status" value="1"/>
</dbReference>
<evidence type="ECO:0000313" key="9">
    <source>
        <dbReference type="EMBL" id="MBD9358031.1"/>
    </source>
</evidence>
<dbReference type="PANTHER" id="PTHR43775:SF51">
    <property type="entry name" value="INACTIVE PHENOLPHTHIOCEROL SYNTHESIS POLYKETIDE SYNTHASE TYPE I PKS1-RELATED"/>
    <property type="match status" value="1"/>
</dbReference>
<keyword evidence="9" id="KW-0012">Acyltransferase</keyword>
<dbReference type="InterPro" id="IPR020841">
    <property type="entry name" value="PKS_Beta-ketoAc_synthase_dom"/>
</dbReference>
<organism evidence="9 10">
    <name type="scientific">Methylomonas albis</name>
    <dbReference type="NCBI Taxonomy" id="1854563"/>
    <lineage>
        <taxon>Bacteria</taxon>
        <taxon>Pseudomonadati</taxon>
        <taxon>Pseudomonadota</taxon>
        <taxon>Gammaproteobacteria</taxon>
        <taxon>Methylococcales</taxon>
        <taxon>Methylococcaceae</taxon>
        <taxon>Methylomonas</taxon>
    </lineage>
</organism>
<dbReference type="InterPro" id="IPR014030">
    <property type="entry name" value="Ketoacyl_synth_N"/>
</dbReference>
<dbReference type="Pfam" id="PF00109">
    <property type="entry name" value="ketoacyl-synt"/>
    <property type="match status" value="1"/>
</dbReference>
<feature type="domain" description="Ketosynthase family 3 (KS3)" evidence="8">
    <location>
        <begin position="10"/>
        <end position="438"/>
    </location>
</feature>
<dbReference type="SMART" id="SM00822">
    <property type="entry name" value="PKS_KR"/>
    <property type="match status" value="1"/>
</dbReference>
<dbReference type="PROSITE" id="PS00012">
    <property type="entry name" value="PHOSPHOPANTETHEINE"/>
    <property type="match status" value="1"/>
</dbReference>
<dbReference type="Gene3D" id="3.30.70.250">
    <property type="entry name" value="Malonyl-CoA ACP transacylase, ACP-binding"/>
    <property type="match status" value="1"/>
</dbReference>
<comment type="pathway">
    <text evidence="1">Lipid metabolism; fatty acid biosynthesis.</text>
</comment>
<dbReference type="InterPro" id="IPR049490">
    <property type="entry name" value="C883_1060-like_KR_N"/>
</dbReference>
<accession>A0ABR9D5G8</accession>
<dbReference type="SMART" id="SM00823">
    <property type="entry name" value="PKS_PP"/>
    <property type="match status" value="1"/>
</dbReference>
<dbReference type="Pfam" id="PF08659">
    <property type="entry name" value="KR"/>
    <property type="match status" value="1"/>
</dbReference>
<dbReference type="InterPro" id="IPR016036">
    <property type="entry name" value="Malonyl_transacylase_ACP-bd"/>
</dbReference>
<dbReference type="CDD" id="cd08953">
    <property type="entry name" value="KR_2_SDR_x"/>
    <property type="match status" value="1"/>
</dbReference>
<evidence type="ECO:0000256" key="2">
    <source>
        <dbReference type="ARBA" id="ARBA00006484"/>
    </source>
</evidence>
<dbReference type="SUPFAM" id="SSF51735">
    <property type="entry name" value="NAD(P)-binding Rossmann-fold domains"/>
    <property type="match status" value="2"/>
</dbReference>
<proteinExistence type="inferred from homology"/>
<dbReference type="Gene3D" id="3.40.50.720">
    <property type="entry name" value="NAD(P)-binding Rossmann-like Domain"/>
    <property type="match status" value="1"/>
</dbReference>
<dbReference type="Proteomes" id="UP000652176">
    <property type="component" value="Unassembled WGS sequence"/>
</dbReference>
<keyword evidence="4" id="KW-0597">Phosphoprotein</keyword>
<keyword evidence="5" id="KW-0808">Transferase</keyword>
<feature type="domain" description="Carrier" evidence="7">
    <location>
        <begin position="1410"/>
        <end position="1485"/>
    </location>
</feature>
<name>A0ABR9D5G8_9GAMM</name>
<dbReference type="SMART" id="SM00825">
    <property type="entry name" value="PKS_KS"/>
    <property type="match status" value="1"/>
</dbReference>
<dbReference type="Gene3D" id="3.40.50.1820">
    <property type="entry name" value="alpha/beta hydrolase"/>
    <property type="match status" value="1"/>
</dbReference>
<dbReference type="InterPro" id="IPR020806">
    <property type="entry name" value="PKS_PP-bd"/>
</dbReference>
<dbReference type="SUPFAM" id="SSF52151">
    <property type="entry name" value="FabD/lysophospholipase-like"/>
    <property type="match status" value="1"/>
</dbReference>
<dbReference type="InterPro" id="IPR050091">
    <property type="entry name" value="PKS_NRPS_Biosynth_Enz"/>
</dbReference>
<dbReference type="InterPro" id="IPR036736">
    <property type="entry name" value="ACP-like_sf"/>
</dbReference>
<evidence type="ECO:0000256" key="5">
    <source>
        <dbReference type="ARBA" id="ARBA00022679"/>
    </source>
</evidence>
<keyword evidence="3" id="KW-0596">Phosphopantetheine</keyword>
<dbReference type="PANTHER" id="PTHR43775">
    <property type="entry name" value="FATTY ACID SYNTHASE"/>
    <property type="match status" value="1"/>
</dbReference>
<dbReference type="InterPro" id="IPR016035">
    <property type="entry name" value="Acyl_Trfase/lysoPLipase"/>
</dbReference>
<dbReference type="InterPro" id="IPR014043">
    <property type="entry name" value="Acyl_transferase_dom"/>
</dbReference>
<dbReference type="CDD" id="cd00833">
    <property type="entry name" value="PKS"/>
    <property type="match status" value="1"/>
</dbReference>
<dbReference type="Pfam" id="PF00698">
    <property type="entry name" value="Acyl_transf_1"/>
    <property type="match status" value="1"/>
</dbReference>
<dbReference type="InterPro" id="IPR029058">
    <property type="entry name" value="AB_hydrolase_fold"/>
</dbReference>
<dbReference type="SMART" id="SM00827">
    <property type="entry name" value="PKS_AT"/>
    <property type="match status" value="1"/>
</dbReference>
<comment type="similarity">
    <text evidence="2">Belongs to the short-chain dehydrogenases/reductases (SDR) family.</text>
</comment>
<dbReference type="EMBL" id="JACXSS010000001">
    <property type="protein sequence ID" value="MBD9358031.1"/>
    <property type="molecule type" value="Genomic_DNA"/>
</dbReference>
<keyword evidence="10" id="KW-1185">Reference proteome</keyword>
<dbReference type="Pfam" id="PF21394">
    <property type="entry name" value="Beta-ketacyl_N"/>
    <property type="match status" value="1"/>
</dbReference>
<dbReference type="InterPro" id="IPR014031">
    <property type="entry name" value="Ketoacyl_synth_C"/>
</dbReference>
<evidence type="ECO:0000256" key="6">
    <source>
        <dbReference type="SAM" id="MobiDB-lite"/>
    </source>
</evidence>
<dbReference type="Pfam" id="PF22621">
    <property type="entry name" value="CurL-like_PKS_C"/>
    <property type="match status" value="1"/>
</dbReference>
<evidence type="ECO:0000256" key="3">
    <source>
        <dbReference type="ARBA" id="ARBA00022450"/>
    </source>
</evidence>
<dbReference type="Gene3D" id="3.40.47.10">
    <property type="match status" value="1"/>
</dbReference>
<sequence length="1528" mass="165358">MNHEEIGEDQENIAIVGIAVRMPGAPDLESFWQNLRDGVEAVSLFSEAEMLASGLDLETIRDPLFVPAKAILDDVEMFDAPFFGISPREAELMDPQHRLMMECAWEVLEHAGYDSETYPGRIAVFTSAGMNTYLPFNILSNPGLLQQVGGFQLSIYNDKDFVPSRIAYSMNLKGPAIDIGTACSSSLVGVHFACQHLLTYQSDMTLVGGISIHLPEKMGHLYEAGTAYSPDSHCRPFDAEPSGLIDGNGVAAVVLKRLSEALADGDRIYAVIKGSAINNDGAAKVGYSAPSINGQAEVIVEAQAVAGVSPATISYVETHGTATPLGDPIEVAALTQAFRAGTDKKGYCGIGSVKSNIGHVDKAAGLAGLIKTALALDHGMIPPNLHFKQPNPKLNLADSPFYVVGSLQAWPRDPAAPRRAGISSFGVGGTNAHAILEEAPLPEPGSSSRPLQLMMISAKTDAALSAAAKNMAAFLEREPHINLADTCHTLQKGRRAFAHRRAFTCTSTGEAIKALRTMPNSHVDHQAQRGVVFMFPGQGSQYPGMGAELYLQEAVFREQIDLCAQILLPELGLDIRTLLFPNATETAAAAIQLKQTALAQPALFSIEYALARLWMSWGLKPYAMIGHSLGEYVAACIARVFSLSDALTLVAARSRLMQSMPVGAMLAVPMAEPALLTLLAEIAQPIDLAAVNGPELCVVSGPLSAIELLQNRLNTQGLSSRLLHTSHAFHSAAMQPILAPFTELLRAIELKPPQIPYLSNLTGTWISAAETCSPDYWAKHLRHSVRFGEGLAVLLATDATPVLLEVGPGRTLGGLAGLAAGLKTQPLCLSSLPQAQENRDAQSFLLRSLADLWLAGIDIDWNGFYRDERRLRVPLPTYPFQRRRYWIEAGKPVAGEAAKSTAGSRQANPADWFYLPSWKASLAPTPSASVSAWLVFADEIGLAETLTTDQAQNDRQIITVNVGAGFTRQHQRAYSINPTNPSDFDALLDALDRENALPRQIVYLWALSKPDAGATDLSRHCDPLLALIQALSRRPDGVPVELSVIGNGIRDVGANEPIDPGKASLLGLLRTLPWELPHLSAQAIDIPLPTTAVQLHRLASRLSRELSVEAKEPLLVLRNGYRWIPSLEAVRPDSPHEEVPCLLRNGGIYLITGGLEGIGLLFARHVAAMVQAKLILTTSASLDSIAVEQIRALEALGCEVLPLRLVDFDTPSLNSVLNQAEHHFGGLDGVIHAADMSSSRPFSLMQTIGKAEQDAYWQIQQQSLNALKQSLEQRHIEFCLLMSSLAAELGGIGQATHAVACVYLEAFARQHNQTGAYPWIVVQWDVWQEEGEAPGINSALADIAMTPQEGGNAFLRLMALGESTAIIIATSDPRFRRKALDRMSDTPATTQTSAAGKRHDRPDLDYPYQAPRNESEMAIAELWQEYLGIDKIGIHDNFFDLGGHSLLATQLVSRLQHTFKVDLELTLFFIAPTIAELSETLLKKQLESSDEDQLAEWLDKLEQMSEDEAQALLESGSLPAELLNALGH</sequence>
<reference evidence="9 10" key="1">
    <citation type="submission" date="2020-09" db="EMBL/GenBank/DDBJ databases">
        <title>Methylomonas albis sp. nov. and Methylomonas fluvii sp. nov.: Two cold-adapted methanotrophs from the River Elbe and an amended description of Methylovulum psychrotolerans strain Eb1.</title>
        <authorList>
            <person name="Bussmann I.K."/>
            <person name="Klings K.-W."/>
            <person name="Warnstedt J."/>
            <person name="Hoppert M."/>
            <person name="Saborowski A."/>
            <person name="Horn F."/>
            <person name="Liebner S."/>
        </authorList>
    </citation>
    <scope>NUCLEOTIDE SEQUENCE [LARGE SCALE GENOMIC DNA]</scope>
    <source>
        <strain evidence="9 10">EbA</strain>
    </source>
</reference>
<evidence type="ECO:0000259" key="8">
    <source>
        <dbReference type="PROSITE" id="PS52004"/>
    </source>
</evidence>
<dbReference type="InterPro" id="IPR009081">
    <property type="entry name" value="PP-bd_ACP"/>
</dbReference>
<evidence type="ECO:0000256" key="4">
    <source>
        <dbReference type="ARBA" id="ARBA00022553"/>
    </source>
</evidence>
<dbReference type="SUPFAM" id="SSF53901">
    <property type="entry name" value="Thiolase-like"/>
    <property type="match status" value="1"/>
</dbReference>
<feature type="region of interest" description="Disordered" evidence="6">
    <location>
        <begin position="1381"/>
        <end position="1404"/>
    </location>
</feature>
<dbReference type="SUPFAM" id="SSF47336">
    <property type="entry name" value="ACP-like"/>
    <property type="match status" value="1"/>
</dbReference>
<dbReference type="PROSITE" id="PS50075">
    <property type="entry name" value="CARRIER"/>
    <property type="match status" value="1"/>
</dbReference>
<dbReference type="InterPro" id="IPR001227">
    <property type="entry name" value="Ac_transferase_dom_sf"/>
</dbReference>
<evidence type="ECO:0000256" key="1">
    <source>
        <dbReference type="ARBA" id="ARBA00005194"/>
    </source>
</evidence>
<dbReference type="Pfam" id="PF02801">
    <property type="entry name" value="Ketoacyl-synt_C"/>
    <property type="match status" value="1"/>
</dbReference>
<evidence type="ECO:0000259" key="7">
    <source>
        <dbReference type="PROSITE" id="PS50075"/>
    </source>
</evidence>